<proteinExistence type="predicted"/>
<feature type="compositionally biased region" description="Basic and acidic residues" evidence="1">
    <location>
        <begin position="77"/>
        <end position="87"/>
    </location>
</feature>
<keyword evidence="3" id="KW-1185">Reference proteome</keyword>
<evidence type="ECO:0000313" key="3">
    <source>
        <dbReference type="Proteomes" id="UP000504636"/>
    </source>
</evidence>
<gene>
    <name evidence="2 4" type="ORF">BDZ99DRAFT_255876</name>
</gene>
<dbReference type="AlphaFoldDB" id="A0A6A6YWX0"/>
<organism evidence="2">
    <name type="scientific">Mytilinidion resinicola</name>
    <dbReference type="NCBI Taxonomy" id="574789"/>
    <lineage>
        <taxon>Eukaryota</taxon>
        <taxon>Fungi</taxon>
        <taxon>Dikarya</taxon>
        <taxon>Ascomycota</taxon>
        <taxon>Pezizomycotina</taxon>
        <taxon>Dothideomycetes</taxon>
        <taxon>Pleosporomycetidae</taxon>
        <taxon>Mytilinidiales</taxon>
        <taxon>Mytilinidiaceae</taxon>
        <taxon>Mytilinidion</taxon>
    </lineage>
</organism>
<name>A0A6A6YWX0_9PEZI</name>
<dbReference type="GeneID" id="54454630"/>
<evidence type="ECO:0000313" key="2">
    <source>
        <dbReference type="EMBL" id="KAF2813432.1"/>
    </source>
</evidence>
<dbReference type="RefSeq" id="XP_033580396.1">
    <property type="nucleotide sequence ID" value="XM_033713737.1"/>
</dbReference>
<sequence length="237" mass="26514">MDTYGSHNGFLEWRLSSKSIMDISAQHQPGAHATHPQEPYEGNRAHSWTVADQVSHYPQGDYLPDHINAQYSSPVQRKVDQRSEEYPQTRGKGSLEANSNVPIWLHPVPHDVHIGQRATRPTPTPSLSMSRTVSDVSWNPEANNVEYTTPYSLFDGTLEHGSSNNQWAVDGLLTNRSYSFAQGAQSDTFASGLNQSLTSAATRNDNRRWQPQRNEAMGPYGMAEDHPNQPVFARFVP</sequence>
<dbReference type="EMBL" id="MU003696">
    <property type="protein sequence ID" value="KAF2813432.1"/>
    <property type="molecule type" value="Genomic_DNA"/>
</dbReference>
<evidence type="ECO:0000313" key="4">
    <source>
        <dbReference type="RefSeq" id="XP_033580396.1"/>
    </source>
</evidence>
<reference evidence="4" key="2">
    <citation type="submission" date="2020-04" db="EMBL/GenBank/DDBJ databases">
        <authorList>
            <consortium name="NCBI Genome Project"/>
        </authorList>
    </citation>
    <scope>NUCLEOTIDE SEQUENCE</scope>
    <source>
        <strain evidence="4">CBS 304.34</strain>
    </source>
</reference>
<accession>A0A6A6YWX0</accession>
<feature type="region of interest" description="Disordered" evidence="1">
    <location>
        <begin position="74"/>
        <end position="95"/>
    </location>
</feature>
<reference evidence="2 4" key="1">
    <citation type="journal article" date="2020" name="Stud. Mycol.">
        <title>101 Dothideomycetes genomes: a test case for predicting lifestyles and emergence of pathogens.</title>
        <authorList>
            <person name="Haridas S."/>
            <person name="Albert R."/>
            <person name="Binder M."/>
            <person name="Bloem J."/>
            <person name="Labutti K."/>
            <person name="Salamov A."/>
            <person name="Andreopoulos B."/>
            <person name="Baker S."/>
            <person name="Barry K."/>
            <person name="Bills G."/>
            <person name="Bluhm B."/>
            <person name="Cannon C."/>
            <person name="Castanera R."/>
            <person name="Culley D."/>
            <person name="Daum C."/>
            <person name="Ezra D."/>
            <person name="Gonzalez J."/>
            <person name="Henrissat B."/>
            <person name="Kuo A."/>
            <person name="Liang C."/>
            <person name="Lipzen A."/>
            <person name="Lutzoni F."/>
            <person name="Magnuson J."/>
            <person name="Mondo S."/>
            <person name="Nolan M."/>
            <person name="Ohm R."/>
            <person name="Pangilinan J."/>
            <person name="Park H.-J."/>
            <person name="Ramirez L."/>
            <person name="Alfaro M."/>
            <person name="Sun H."/>
            <person name="Tritt A."/>
            <person name="Yoshinaga Y."/>
            <person name="Zwiers L.-H."/>
            <person name="Turgeon B."/>
            <person name="Goodwin S."/>
            <person name="Spatafora J."/>
            <person name="Crous P."/>
            <person name="Grigoriev I."/>
        </authorList>
    </citation>
    <scope>NUCLEOTIDE SEQUENCE</scope>
    <source>
        <strain evidence="2 4">CBS 304.34</strain>
    </source>
</reference>
<protein>
    <submittedName>
        <fullName evidence="2 4">Uncharacterized protein</fullName>
    </submittedName>
</protein>
<reference evidence="4" key="3">
    <citation type="submission" date="2025-04" db="UniProtKB">
        <authorList>
            <consortium name="RefSeq"/>
        </authorList>
    </citation>
    <scope>IDENTIFICATION</scope>
    <source>
        <strain evidence="4">CBS 304.34</strain>
    </source>
</reference>
<dbReference type="Proteomes" id="UP000504636">
    <property type="component" value="Unplaced"/>
</dbReference>
<evidence type="ECO:0000256" key="1">
    <source>
        <dbReference type="SAM" id="MobiDB-lite"/>
    </source>
</evidence>